<evidence type="ECO:0000313" key="5">
    <source>
        <dbReference type="Proteomes" id="UP000321947"/>
    </source>
</evidence>
<reference evidence="4 5" key="1">
    <citation type="submission" date="2019-08" db="EMBL/GenBank/DDBJ databases">
        <title>Draft genome sequences of two oriental melons (Cucumis melo L. var makuwa).</title>
        <authorList>
            <person name="Kwon S.-Y."/>
        </authorList>
    </citation>
    <scope>NUCLEOTIDE SEQUENCE [LARGE SCALE GENOMIC DNA]</scope>
    <source>
        <strain evidence="5">cv. Chang Bougi</strain>
        <strain evidence="4">cv. SW 3</strain>
        <tissue evidence="2">Leaf</tissue>
    </source>
</reference>
<comment type="caution">
    <text evidence="2">The sequence shown here is derived from an EMBL/GenBank/DDBJ whole genome shotgun (WGS) entry which is preliminary data.</text>
</comment>
<dbReference type="EMBL" id="SSTE01016227">
    <property type="protein sequence ID" value="KAA0042033.1"/>
    <property type="molecule type" value="Genomic_DNA"/>
</dbReference>
<evidence type="ECO:0000256" key="1">
    <source>
        <dbReference type="SAM" id="Phobius"/>
    </source>
</evidence>
<feature type="transmembrane region" description="Helical" evidence="1">
    <location>
        <begin position="237"/>
        <end position="258"/>
    </location>
</feature>
<evidence type="ECO:0000313" key="4">
    <source>
        <dbReference type="Proteomes" id="UP000321393"/>
    </source>
</evidence>
<evidence type="ECO:0000313" key="3">
    <source>
        <dbReference type="EMBL" id="TYK17969.1"/>
    </source>
</evidence>
<sequence>MAKSQWIKAAGEALDPLNFKGRGGTPNTMRRAMLFQPLDLTSNLHRLLLRWAHVQDFAVTVMPSNLLGTSSYPVGRVSEQLGTITRLSVHPALPVLLIKNGPLGAVDSIARLNKNSSTGSNYPEGNFRGNQLLNGSISLSPLYPRILTLEAFSEGQGRSVVQPTRDLTSVRCQPRSRRRHLYKRNKCLGLGCRLNLHQSMPQVDWQTSLSPFHIRLSHITGLHSLSFRQFQALFDSLFNLLFIFPLWYLFAIGLSPIFHLKQNLPLDWVCIPKQLDSLIVPRGAAGSKRNGALTLSRAPF</sequence>
<evidence type="ECO:0000313" key="2">
    <source>
        <dbReference type="EMBL" id="KAA0042033.1"/>
    </source>
</evidence>
<dbReference type="PANTHER" id="PTHR33205:SF1">
    <property type="entry name" value="TRANSMEMBRANE PROTEIN"/>
    <property type="match status" value="1"/>
</dbReference>
<keyword evidence="1" id="KW-1133">Transmembrane helix</keyword>
<dbReference type="PANTHER" id="PTHR33205">
    <property type="entry name" value="TRANSMEMBRANE PROTEIN"/>
    <property type="match status" value="1"/>
</dbReference>
<name>A0A5A7TFP7_CUCMM</name>
<dbReference type="OrthoDB" id="1540477at2759"/>
<proteinExistence type="predicted"/>
<accession>A0A5A7TFP7</accession>
<keyword evidence="1" id="KW-0472">Membrane</keyword>
<dbReference type="Proteomes" id="UP000321947">
    <property type="component" value="Unassembled WGS sequence"/>
</dbReference>
<dbReference type="AlphaFoldDB" id="A0A5A7TFP7"/>
<gene>
    <name evidence="3" type="ORF">E5676_scaffold306G002750</name>
    <name evidence="2" type="ORF">E6C27_scaffold67G004860</name>
</gene>
<dbReference type="Proteomes" id="UP000321393">
    <property type="component" value="Unassembled WGS sequence"/>
</dbReference>
<protein>
    <submittedName>
        <fullName evidence="2">Senescence-associated protein</fullName>
    </submittedName>
</protein>
<keyword evidence="1" id="KW-0812">Transmembrane</keyword>
<dbReference type="EMBL" id="SSTD01007940">
    <property type="protein sequence ID" value="TYK17969.1"/>
    <property type="molecule type" value="Genomic_DNA"/>
</dbReference>
<organism evidence="2 4">
    <name type="scientific">Cucumis melo var. makuwa</name>
    <name type="common">Oriental melon</name>
    <dbReference type="NCBI Taxonomy" id="1194695"/>
    <lineage>
        <taxon>Eukaryota</taxon>
        <taxon>Viridiplantae</taxon>
        <taxon>Streptophyta</taxon>
        <taxon>Embryophyta</taxon>
        <taxon>Tracheophyta</taxon>
        <taxon>Spermatophyta</taxon>
        <taxon>Magnoliopsida</taxon>
        <taxon>eudicotyledons</taxon>
        <taxon>Gunneridae</taxon>
        <taxon>Pentapetalae</taxon>
        <taxon>rosids</taxon>
        <taxon>fabids</taxon>
        <taxon>Cucurbitales</taxon>
        <taxon>Cucurbitaceae</taxon>
        <taxon>Benincaseae</taxon>
        <taxon>Cucumis</taxon>
    </lineage>
</organism>